<evidence type="ECO:0000256" key="3">
    <source>
        <dbReference type="ARBA" id="ARBA00022741"/>
    </source>
</evidence>
<evidence type="ECO:0000256" key="4">
    <source>
        <dbReference type="ARBA" id="ARBA00022763"/>
    </source>
</evidence>
<feature type="domain" description="Helicase ATP-binding" evidence="13">
    <location>
        <begin position="25"/>
        <end position="432"/>
    </location>
</feature>
<dbReference type="PANTHER" id="PTHR11472">
    <property type="entry name" value="DNA REPAIR DEAD HELICASE RAD3/XP-D SUBFAMILY MEMBER"/>
    <property type="match status" value="1"/>
</dbReference>
<dbReference type="AlphaFoldDB" id="A0ABD5UDN8"/>
<dbReference type="InterPro" id="IPR006555">
    <property type="entry name" value="ATP-dep_Helicase_C"/>
</dbReference>
<dbReference type="InterPro" id="IPR014001">
    <property type="entry name" value="Helicase_ATP-bd"/>
</dbReference>
<evidence type="ECO:0000256" key="8">
    <source>
        <dbReference type="ARBA" id="ARBA00023004"/>
    </source>
</evidence>
<dbReference type="GO" id="GO:0003677">
    <property type="term" value="F:DNA binding"/>
    <property type="evidence" value="ECO:0007669"/>
    <property type="project" value="UniProtKB-KW"/>
</dbReference>
<dbReference type="Gene3D" id="3.40.50.300">
    <property type="entry name" value="P-loop containing nucleotide triphosphate hydrolases"/>
    <property type="match status" value="2"/>
</dbReference>
<evidence type="ECO:0000256" key="10">
    <source>
        <dbReference type="ARBA" id="ARBA00023125"/>
    </source>
</evidence>
<keyword evidence="11" id="KW-0234">DNA repair</keyword>
<organism evidence="14 15">
    <name type="scientific">Halomarina ordinaria</name>
    <dbReference type="NCBI Taxonomy" id="3033939"/>
    <lineage>
        <taxon>Archaea</taxon>
        <taxon>Methanobacteriati</taxon>
        <taxon>Methanobacteriota</taxon>
        <taxon>Stenosarchaea group</taxon>
        <taxon>Halobacteria</taxon>
        <taxon>Halobacteriales</taxon>
        <taxon>Natronomonadaceae</taxon>
        <taxon>Halomarina</taxon>
    </lineage>
</organism>
<dbReference type="InterPro" id="IPR014013">
    <property type="entry name" value="Helic_SF1/SF2_ATP-bd_DinG/Rad3"/>
</dbReference>
<dbReference type="EMBL" id="JBHSXM010000001">
    <property type="protein sequence ID" value="MFC6837650.1"/>
    <property type="molecule type" value="Genomic_DNA"/>
</dbReference>
<keyword evidence="15" id="KW-1185">Reference proteome</keyword>
<dbReference type="SMART" id="SM00487">
    <property type="entry name" value="DEXDc"/>
    <property type="match status" value="1"/>
</dbReference>
<evidence type="ECO:0000256" key="11">
    <source>
        <dbReference type="ARBA" id="ARBA00023204"/>
    </source>
</evidence>
<evidence type="ECO:0000256" key="1">
    <source>
        <dbReference type="ARBA" id="ARBA00022485"/>
    </source>
</evidence>
<dbReference type="PANTHER" id="PTHR11472:SF34">
    <property type="entry name" value="REGULATOR OF TELOMERE ELONGATION HELICASE 1"/>
    <property type="match status" value="1"/>
</dbReference>
<keyword evidence="12" id="KW-0413">Isomerase</keyword>
<dbReference type="Proteomes" id="UP001596406">
    <property type="component" value="Unassembled WGS sequence"/>
</dbReference>
<dbReference type="InterPro" id="IPR045028">
    <property type="entry name" value="DinG/Rad3-like"/>
</dbReference>
<dbReference type="InterPro" id="IPR010614">
    <property type="entry name" value="RAD3-like_helicase_DEAD"/>
</dbReference>
<evidence type="ECO:0000259" key="13">
    <source>
        <dbReference type="PROSITE" id="PS51193"/>
    </source>
</evidence>
<dbReference type="RefSeq" id="WP_304449314.1">
    <property type="nucleotide sequence ID" value="NZ_JARRAH010000001.1"/>
</dbReference>
<evidence type="ECO:0000256" key="7">
    <source>
        <dbReference type="ARBA" id="ARBA00022840"/>
    </source>
</evidence>
<dbReference type="InterPro" id="IPR027417">
    <property type="entry name" value="P-loop_NTPase"/>
</dbReference>
<comment type="caution">
    <text evidence="14">The sequence shown here is derived from an EMBL/GenBank/DDBJ whole genome shotgun (WGS) entry which is preliminary data.</text>
</comment>
<keyword evidence="2" id="KW-0479">Metal-binding</keyword>
<reference evidence="14 15" key="1">
    <citation type="journal article" date="2019" name="Int. J. Syst. Evol. Microbiol.">
        <title>The Global Catalogue of Microorganisms (GCM) 10K type strain sequencing project: providing services to taxonomists for standard genome sequencing and annotation.</title>
        <authorList>
            <consortium name="The Broad Institute Genomics Platform"/>
            <consortium name="The Broad Institute Genome Sequencing Center for Infectious Disease"/>
            <person name="Wu L."/>
            <person name="Ma J."/>
        </authorList>
    </citation>
    <scope>NUCLEOTIDE SEQUENCE [LARGE SCALE GENOMIC DNA]</scope>
    <source>
        <strain evidence="14 15">PSRA2</strain>
    </source>
</reference>
<accession>A0ABD5UDN8</accession>
<name>A0ABD5UDN8_9EURY</name>
<evidence type="ECO:0000256" key="6">
    <source>
        <dbReference type="ARBA" id="ARBA00022806"/>
    </source>
</evidence>
<gene>
    <name evidence="14" type="ORF">ACFQHK_14235</name>
</gene>
<evidence type="ECO:0000313" key="14">
    <source>
        <dbReference type="EMBL" id="MFC6837650.1"/>
    </source>
</evidence>
<protein>
    <submittedName>
        <fullName evidence="14">ATP-dependent DNA helicase</fullName>
        <ecNumber evidence="14">3.6.4.12</ecNumber>
    </submittedName>
</protein>
<dbReference type="EC" id="3.6.4.12" evidence="14"/>
<proteinExistence type="predicted"/>
<dbReference type="SUPFAM" id="SSF52540">
    <property type="entry name" value="P-loop containing nucleoside triphosphate hydrolases"/>
    <property type="match status" value="2"/>
</dbReference>
<keyword evidence="4" id="KW-0227">DNA damage</keyword>
<evidence type="ECO:0000256" key="12">
    <source>
        <dbReference type="ARBA" id="ARBA00023235"/>
    </source>
</evidence>
<keyword evidence="9" id="KW-0411">Iron-sulfur</keyword>
<keyword evidence="5 14" id="KW-0378">Hydrolase</keyword>
<dbReference type="InterPro" id="IPR006554">
    <property type="entry name" value="Helicase-like_DEXD_c2"/>
</dbReference>
<evidence type="ECO:0000256" key="9">
    <source>
        <dbReference type="ARBA" id="ARBA00023014"/>
    </source>
</evidence>
<dbReference type="GO" id="GO:0016787">
    <property type="term" value="F:hydrolase activity"/>
    <property type="evidence" value="ECO:0007669"/>
    <property type="project" value="UniProtKB-KW"/>
</dbReference>
<dbReference type="GO" id="GO:0051539">
    <property type="term" value="F:4 iron, 4 sulfur cluster binding"/>
    <property type="evidence" value="ECO:0007669"/>
    <property type="project" value="UniProtKB-KW"/>
</dbReference>
<dbReference type="GO" id="GO:0003678">
    <property type="term" value="F:DNA helicase activity"/>
    <property type="evidence" value="ECO:0007669"/>
    <property type="project" value="UniProtKB-EC"/>
</dbReference>
<sequence length="879" mass="97169">MSDPAPSESAADPDQRTVPRAGLDAAWRDLFPFDPYPQQVDGVERAREVMDDGGYLLLEGACGTGKTLIALVAGLQAIRDGAGERVFAVTPVKQQLKQFVTEVRTLNRGREEPFAGLVLVGKGDLLPYARTGAFPGDGGVHDASSRMREMTAKLVSRESTLSLDVAPDALDGRIEVCGDESCDRLSYSEGRCPEHRGERDEEAPWYDPLRAEALCELVESLDGPRLKTAGESAPYPADPPHTRDVLDVYDGGDLPAGQAGYFDPFYARFFADEGWVGFGFERGEAHVLDADAVVAAAVDRGVCPHESMAALMPEADVLVGNYNHAFDPKTRRLTREKAGVLDDGTLLVVDEAHMLEERVRDLLSETLSLHALRTAHRDVTLAREYLSGTGGAPGSDPETHRRHARKALSDFSGVDERDLEVAQSFLEWLADAIDGEVSTYLREEYGDWQRRFREGSLPEADHELPLRDPEAVETDRLTAAAREAFADDVWRRMRDVGAAVAAVHDDDGQTDRTPVCDAVGTLLWRWGTADHARYFREVELEYSEKALEDTTLPDWASAYNADLVLFNCIPQEPLARVFDELAGGVVMSATLEPFDVYRQVSGLALLAEDGRDGGDEDGADAGDDDRVPRRVETARYGLGFPEANRASWVLDVPPFTYRNRGDPVVEYDGMTRTRRAYASALVRLARGHGNTLLCLPSYREAEWAVEYLREHVSKPVLRDRSSDSSETDAMLARFFQGDDTHRVLVTSARGTVTEGVDYRGQRLHCAAVVGVPYANTATPRMQAVMNAYGRTFSEEGRETGFETAVQVPAVRKSRQAFGRVLRGYDEVGVRVLLDRRYLAGTPRSVNDLLGEREREEFSAVSPDMLDLALERFWGRQRQA</sequence>
<dbReference type="SMART" id="SM00491">
    <property type="entry name" value="HELICc2"/>
    <property type="match status" value="1"/>
</dbReference>
<evidence type="ECO:0000313" key="15">
    <source>
        <dbReference type="Proteomes" id="UP001596406"/>
    </source>
</evidence>
<keyword evidence="3" id="KW-0547">Nucleotide-binding</keyword>
<keyword evidence="6 14" id="KW-0347">Helicase</keyword>
<keyword evidence="7" id="KW-0067">ATP-binding</keyword>
<dbReference type="PROSITE" id="PS51193">
    <property type="entry name" value="HELICASE_ATP_BIND_2"/>
    <property type="match status" value="1"/>
</dbReference>
<dbReference type="GO" id="GO:0005524">
    <property type="term" value="F:ATP binding"/>
    <property type="evidence" value="ECO:0007669"/>
    <property type="project" value="UniProtKB-KW"/>
</dbReference>
<dbReference type="GO" id="GO:0006281">
    <property type="term" value="P:DNA repair"/>
    <property type="evidence" value="ECO:0007669"/>
    <property type="project" value="UniProtKB-KW"/>
</dbReference>
<keyword evidence="1" id="KW-0004">4Fe-4S</keyword>
<dbReference type="Pfam" id="PF06733">
    <property type="entry name" value="DEAD_2"/>
    <property type="match status" value="1"/>
</dbReference>
<evidence type="ECO:0000256" key="2">
    <source>
        <dbReference type="ARBA" id="ARBA00022723"/>
    </source>
</evidence>
<dbReference type="Pfam" id="PF13307">
    <property type="entry name" value="Helicase_C_2"/>
    <property type="match status" value="1"/>
</dbReference>
<dbReference type="SMART" id="SM00488">
    <property type="entry name" value="DEXDc2"/>
    <property type="match status" value="1"/>
</dbReference>
<evidence type="ECO:0000256" key="5">
    <source>
        <dbReference type="ARBA" id="ARBA00022801"/>
    </source>
</evidence>
<dbReference type="GO" id="GO:0046872">
    <property type="term" value="F:metal ion binding"/>
    <property type="evidence" value="ECO:0007669"/>
    <property type="project" value="UniProtKB-KW"/>
</dbReference>
<keyword evidence="10" id="KW-0238">DNA-binding</keyword>
<keyword evidence="8" id="KW-0408">Iron</keyword>